<dbReference type="Gene3D" id="3.40.47.10">
    <property type="match status" value="1"/>
</dbReference>
<dbReference type="InterPro" id="IPR016039">
    <property type="entry name" value="Thiolase-like"/>
</dbReference>
<dbReference type="EMBL" id="CALTRL010001764">
    <property type="protein sequence ID" value="CAH7673633.1"/>
    <property type="molecule type" value="Genomic_DNA"/>
</dbReference>
<dbReference type="Pfam" id="PF08540">
    <property type="entry name" value="HMG_CoA_synt_C"/>
    <property type="match status" value="1"/>
</dbReference>
<keyword evidence="3" id="KW-1185">Reference proteome</keyword>
<evidence type="ECO:0000313" key="2">
    <source>
        <dbReference type="EMBL" id="CAH7673633.1"/>
    </source>
</evidence>
<dbReference type="AlphaFoldDB" id="A0AAV0AUS4"/>
<dbReference type="Proteomes" id="UP001153365">
    <property type="component" value="Unassembled WGS sequence"/>
</dbReference>
<organism evidence="2 3">
    <name type="scientific">Phakopsora pachyrhizi</name>
    <name type="common">Asian soybean rust disease fungus</name>
    <dbReference type="NCBI Taxonomy" id="170000"/>
    <lineage>
        <taxon>Eukaryota</taxon>
        <taxon>Fungi</taxon>
        <taxon>Dikarya</taxon>
        <taxon>Basidiomycota</taxon>
        <taxon>Pucciniomycotina</taxon>
        <taxon>Pucciniomycetes</taxon>
        <taxon>Pucciniales</taxon>
        <taxon>Phakopsoraceae</taxon>
        <taxon>Phakopsora</taxon>
    </lineage>
</organism>
<dbReference type="GO" id="GO:0004421">
    <property type="term" value="F:hydroxymethylglutaryl-CoA synthase activity"/>
    <property type="evidence" value="ECO:0007669"/>
    <property type="project" value="InterPro"/>
</dbReference>
<dbReference type="SUPFAM" id="SSF53901">
    <property type="entry name" value="Thiolase-like"/>
    <property type="match status" value="1"/>
</dbReference>
<feature type="domain" description="Hydroxymethylglutaryl-coenzyme A synthase C-terminal" evidence="1">
    <location>
        <begin position="16"/>
        <end position="83"/>
    </location>
</feature>
<protein>
    <recommendedName>
        <fullName evidence="1">Hydroxymethylglutaryl-coenzyme A synthase C-terminal domain-containing protein</fullName>
    </recommendedName>
</protein>
<evidence type="ECO:0000259" key="1">
    <source>
        <dbReference type="Pfam" id="PF08540"/>
    </source>
</evidence>
<accession>A0AAV0AUS4</accession>
<name>A0AAV0AUS4_PHAPC</name>
<comment type="caution">
    <text evidence="2">The sequence shown here is derived from an EMBL/GenBank/DDBJ whole genome shotgun (WGS) entry which is preliminary data.</text>
</comment>
<gene>
    <name evidence="2" type="ORF">PPACK8108_LOCUS8515</name>
</gene>
<proteinExistence type="predicted"/>
<evidence type="ECO:0000313" key="3">
    <source>
        <dbReference type="Proteomes" id="UP001153365"/>
    </source>
</evidence>
<dbReference type="GO" id="GO:0010142">
    <property type="term" value="P:farnesyl diphosphate biosynthetic process, mevalonate pathway"/>
    <property type="evidence" value="ECO:0007669"/>
    <property type="project" value="InterPro"/>
</dbReference>
<reference evidence="2" key="1">
    <citation type="submission" date="2022-06" db="EMBL/GenBank/DDBJ databases">
        <authorList>
            <consortium name="SYNGENTA / RWTH Aachen University"/>
        </authorList>
    </citation>
    <scope>NUCLEOTIDE SEQUENCE</scope>
</reference>
<dbReference type="InterPro" id="IPR013746">
    <property type="entry name" value="HMG_CoA_synt_C_dom"/>
</dbReference>
<dbReference type="GO" id="GO:0006084">
    <property type="term" value="P:acetyl-CoA metabolic process"/>
    <property type="evidence" value="ECO:0007669"/>
    <property type="project" value="InterPro"/>
</dbReference>
<sequence length="94" mass="10492">MIDSGRRKLSERDWLEASISPDSLDYVAFHGPYGKFVQKATACMFESVDQLLLLNSGPTTYISKEIEKTFMKLSLEIYKQKPAKGLGCLATAVN</sequence>